<feature type="transmembrane region" description="Helical" evidence="8">
    <location>
        <begin position="457"/>
        <end position="481"/>
    </location>
</feature>
<keyword evidence="5 8" id="KW-1133">Transmembrane helix</keyword>
<dbReference type="AlphaFoldDB" id="A0AB34KUJ4"/>
<evidence type="ECO:0000256" key="2">
    <source>
        <dbReference type="ARBA" id="ARBA00008335"/>
    </source>
</evidence>
<keyword evidence="10" id="KW-1185">Reference proteome</keyword>
<dbReference type="PANTHER" id="PTHR23501">
    <property type="entry name" value="MAJOR FACILITATOR SUPERFAMILY"/>
    <property type="match status" value="1"/>
</dbReference>
<evidence type="ECO:0000256" key="5">
    <source>
        <dbReference type="ARBA" id="ARBA00022989"/>
    </source>
</evidence>
<feature type="transmembrane region" description="Helical" evidence="8">
    <location>
        <begin position="236"/>
        <end position="258"/>
    </location>
</feature>
<evidence type="ECO:0008006" key="11">
    <source>
        <dbReference type="Google" id="ProtNLM"/>
    </source>
</evidence>
<feature type="transmembrane region" description="Helical" evidence="8">
    <location>
        <begin position="493"/>
        <end position="518"/>
    </location>
</feature>
<proteinExistence type="inferred from homology"/>
<dbReference type="PANTHER" id="PTHR23501:SF107">
    <property type="entry name" value="TRANSPORTER, PUTATIVE (AFU_ORTHOLOGUE AFUA_7G04730)-RELATED"/>
    <property type="match status" value="1"/>
</dbReference>
<feature type="transmembrane region" description="Helical" evidence="8">
    <location>
        <begin position="150"/>
        <end position="168"/>
    </location>
</feature>
<evidence type="ECO:0000256" key="7">
    <source>
        <dbReference type="SAM" id="MobiDB-lite"/>
    </source>
</evidence>
<evidence type="ECO:0000256" key="3">
    <source>
        <dbReference type="ARBA" id="ARBA00022448"/>
    </source>
</evidence>
<dbReference type="Proteomes" id="UP000803884">
    <property type="component" value="Unassembled WGS sequence"/>
</dbReference>
<dbReference type="RefSeq" id="XP_069230300.1">
    <property type="nucleotide sequence ID" value="XM_069372863.1"/>
</dbReference>
<feature type="transmembrane region" description="Helical" evidence="8">
    <location>
        <begin position="209"/>
        <end position="230"/>
    </location>
</feature>
<name>A0AB34KUJ4_9PEZI</name>
<dbReference type="SUPFAM" id="SSF103473">
    <property type="entry name" value="MFS general substrate transporter"/>
    <property type="match status" value="1"/>
</dbReference>
<feature type="transmembrane region" description="Helical" evidence="8">
    <location>
        <begin position="362"/>
        <end position="379"/>
    </location>
</feature>
<evidence type="ECO:0000256" key="4">
    <source>
        <dbReference type="ARBA" id="ARBA00022692"/>
    </source>
</evidence>
<feature type="transmembrane region" description="Helical" evidence="8">
    <location>
        <begin position="119"/>
        <end position="138"/>
    </location>
</feature>
<comment type="similarity">
    <text evidence="2">Belongs to the major facilitator superfamily.</text>
</comment>
<dbReference type="FunFam" id="1.20.1250.20:FF:000284">
    <property type="entry name" value="Siderophore iron transporter mirB"/>
    <property type="match status" value="1"/>
</dbReference>
<evidence type="ECO:0000313" key="10">
    <source>
        <dbReference type="Proteomes" id="UP000803884"/>
    </source>
</evidence>
<feature type="transmembrane region" description="Helical" evidence="8">
    <location>
        <begin position="180"/>
        <end position="197"/>
    </location>
</feature>
<feature type="region of interest" description="Disordered" evidence="7">
    <location>
        <begin position="1"/>
        <end position="44"/>
    </location>
</feature>
<gene>
    <name evidence="9" type="ORF">WHR41_04257</name>
</gene>
<evidence type="ECO:0000256" key="1">
    <source>
        <dbReference type="ARBA" id="ARBA00004141"/>
    </source>
</evidence>
<feature type="transmembrane region" description="Helical" evidence="8">
    <location>
        <begin position="81"/>
        <end position="99"/>
    </location>
</feature>
<dbReference type="InterPro" id="IPR036259">
    <property type="entry name" value="MFS_trans_sf"/>
</dbReference>
<feature type="transmembrane region" description="Helical" evidence="8">
    <location>
        <begin position="399"/>
        <end position="419"/>
    </location>
</feature>
<protein>
    <recommendedName>
        <fullName evidence="11">Siderochrome-iron transporter</fullName>
    </recommendedName>
</protein>
<feature type="transmembrane region" description="Helical" evidence="8">
    <location>
        <begin position="291"/>
        <end position="312"/>
    </location>
</feature>
<comment type="caution">
    <text evidence="9">The sequence shown here is derived from an EMBL/GenBank/DDBJ whole genome shotgun (WGS) entry which is preliminary data.</text>
</comment>
<feature type="transmembrane region" description="Helical" evidence="8">
    <location>
        <begin position="318"/>
        <end position="342"/>
    </location>
</feature>
<evidence type="ECO:0000313" key="9">
    <source>
        <dbReference type="EMBL" id="KAL1587195.1"/>
    </source>
</evidence>
<feature type="transmembrane region" description="Helical" evidence="8">
    <location>
        <begin position="571"/>
        <end position="590"/>
    </location>
</feature>
<feature type="transmembrane region" description="Helical" evidence="8">
    <location>
        <begin position="431"/>
        <end position="451"/>
    </location>
</feature>
<reference evidence="9 10" key="1">
    <citation type="journal article" date="2020" name="Microbiol. Resour. Announc.">
        <title>Draft Genome Sequence of a Cladosporium Species Isolated from the Mesophotic Ascidian Didemnum maculosum.</title>
        <authorList>
            <person name="Gioti A."/>
            <person name="Siaperas R."/>
            <person name="Nikolaivits E."/>
            <person name="Le Goff G."/>
            <person name="Ouazzani J."/>
            <person name="Kotoulas G."/>
            <person name="Topakas E."/>
        </authorList>
    </citation>
    <scope>NUCLEOTIDE SEQUENCE [LARGE SCALE GENOMIC DNA]</scope>
    <source>
        <strain evidence="9 10">TM138-S3</strain>
    </source>
</reference>
<evidence type="ECO:0000256" key="6">
    <source>
        <dbReference type="ARBA" id="ARBA00023136"/>
    </source>
</evidence>
<keyword evidence="6 8" id="KW-0472">Membrane</keyword>
<dbReference type="EMBL" id="JAAQHG020000011">
    <property type="protein sequence ID" value="KAL1587195.1"/>
    <property type="molecule type" value="Genomic_DNA"/>
</dbReference>
<dbReference type="GO" id="GO:0005886">
    <property type="term" value="C:plasma membrane"/>
    <property type="evidence" value="ECO:0007669"/>
    <property type="project" value="TreeGrafter"/>
</dbReference>
<organism evidence="9 10">
    <name type="scientific">Cladosporium halotolerans</name>
    <dbReference type="NCBI Taxonomy" id="1052096"/>
    <lineage>
        <taxon>Eukaryota</taxon>
        <taxon>Fungi</taxon>
        <taxon>Dikarya</taxon>
        <taxon>Ascomycota</taxon>
        <taxon>Pezizomycotina</taxon>
        <taxon>Dothideomycetes</taxon>
        <taxon>Dothideomycetidae</taxon>
        <taxon>Cladosporiales</taxon>
        <taxon>Cladosporiaceae</taxon>
        <taxon>Cladosporium</taxon>
    </lineage>
</organism>
<accession>A0AB34KUJ4</accession>
<dbReference type="GO" id="GO:0022857">
    <property type="term" value="F:transmembrane transporter activity"/>
    <property type="evidence" value="ECO:0007669"/>
    <property type="project" value="TreeGrafter"/>
</dbReference>
<dbReference type="Gene3D" id="1.20.1250.20">
    <property type="entry name" value="MFS general substrate transporter like domains"/>
    <property type="match status" value="2"/>
</dbReference>
<keyword evidence="4 8" id="KW-0812">Transmembrane</keyword>
<keyword evidence="3" id="KW-0813">Transport</keyword>
<dbReference type="GeneID" id="96005701"/>
<comment type="subcellular location">
    <subcellularLocation>
        <location evidence="1">Membrane</location>
        <topology evidence="1">Multi-pass membrane protein</topology>
    </subcellularLocation>
</comment>
<evidence type="ECO:0000256" key="8">
    <source>
        <dbReference type="SAM" id="Phobius"/>
    </source>
</evidence>
<sequence length="605" mass="66270">MGLFAQSKHSPAGSESADPEKAAQQPNVTADGKYDSDSTDTQSLEARNEKEIQQHPDQVTADAHVGVQKAEAAALVWSKPALIFIYVWVWIVVFMLAFQSSMQLQATQIGLGSQYSLPAISTASILGAIIGGVLKLPIAKTLNLWGRAEAWFLFLGVYILGIIVSASFHGTAGYSAGYTLYWIGYDAIYLICDIFIADTSGLRNRAFGFAFINTPFIITAFTGSLAIQSFLDIASWRWTVGAFAIIQVVAMAPLGIMFKFYERKAKKLGLFKSRASGRTVMQSIVHYFHEFDLVGAFLVMAAFVLFLLPFSLQTNARVTYGSGAFIAMIVVGLLLFPVFAAWEKFFARTHFIRWELLKERTIVGASMTAIAIQFSFYCWDQYFNQFLQVVYGLSIAEAGYMLNCYTVGSSFWGVVFGLWLRYSRRFKYECLCFGLPLAFLGAGLTIYFRGQSGGDDIGYLIMCQIFIAFGCGTLVIGHQMAAMAASDREGVPMVLAMLGLFSSVGQAIGSAVIAAIYAKVFPEAISSRLPGANETLANELFLGGTVTQLTYANGTPERIASNYAWGEVQKWGGVSATCVLIIAIPGIAMWKNYRLDKQQNKGTVL</sequence>